<comment type="subcellular location">
    <subcellularLocation>
        <location evidence="2">Cell membrane</location>
        <topology evidence="2">Multi-pass membrane protein</topology>
    </subcellularLocation>
    <subcellularLocation>
        <location evidence="1">Cell projection</location>
        <location evidence="1">Neuron projection</location>
    </subcellularLocation>
</comment>
<keyword evidence="5 13" id="KW-1133">Transmembrane helix</keyword>
<dbReference type="PANTHER" id="PTHR22750">
    <property type="entry name" value="G-PROTEIN COUPLED RECEPTOR"/>
    <property type="match status" value="1"/>
</dbReference>
<keyword evidence="11" id="KW-0966">Cell projection</keyword>
<keyword evidence="7 13" id="KW-0472">Membrane</keyword>
<feature type="transmembrane region" description="Helical" evidence="13">
    <location>
        <begin position="32"/>
        <end position="55"/>
    </location>
</feature>
<keyword evidence="3" id="KW-1003">Cell membrane</keyword>
<keyword evidence="9" id="KW-0325">Glycoprotein</keyword>
<organism evidence="15">
    <name type="scientific">Petromyzon marinus</name>
    <name type="common">Sea lamprey</name>
    <dbReference type="NCBI Taxonomy" id="7757"/>
    <lineage>
        <taxon>Eukaryota</taxon>
        <taxon>Metazoa</taxon>
        <taxon>Chordata</taxon>
        <taxon>Craniata</taxon>
        <taxon>Vertebrata</taxon>
        <taxon>Cyclostomata</taxon>
        <taxon>Hyperoartia</taxon>
        <taxon>Petromyzontiformes</taxon>
        <taxon>Petromyzontidae</taxon>
        <taxon>Petromyzon</taxon>
    </lineage>
</organism>
<evidence type="ECO:0000256" key="2">
    <source>
        <dbReference type="ARBA" id="ARBA00004651"/>
    </source>
</evidence>
<dbReference type="GO" id="GO:2000253">
    <property type="term" value="P:positive regulation of feeding behavior"/>
    <property type="evidence" value="ECO:0007669"/>
    <property type="project" value="Ensembl"/>
</dbReference>
<sequence>TTLEPLEENLNCSGNFLDMECFMILTRDQQTAIGVLSLTMGIFTVLENALVLFIIFRTRSLRRKPSYLFLGSVAFSDLLSSIVFVYSFTDFHVFHRKDTQNVFLFKLGGVTASFTASVCSLFLTAIDRYISIHQPLSYRTIVTRVRAVTALSVMWTIALLTGALPLMGWNCRQLHSKCSDIFPHIDKMYLLSFISLVTFLLVVIIYAYGFILWKAHRHTTNMIRRASTKMSRVSVTERRKVEQHRMDIRLAKTLVLILVALIICWGPVLTMMVYDVFGSVDNHMKRVFAFCSMLCLMNATINPVIYAMRSKDLRMACAITFRPPRSVTQPLENSQESDGQNENGKLGGFFHSCAAVSCVRGASSAVAVMIVCSLSRSGCGL</sequence>
<feature type="transmembrane region" description="Helical" evidence="13">
    <location>
        <begin position="147"/>
        <end position="169"/>
    </location>
</feature>
<evidence type="ECO:0000256" key="1">
    <source>
        <dbReference type="ARBA" id="ARBA00004487"/>
    </source>
</evidence>
<keyword evidence="6 12" id="KW-0297">G-protein coupled receptor</keyword>
<protein>
    <submittedName>
        <fullName evidence="15">Cannabinoid receptor 1</fullName>
    </submittedName>
</protein>
<dbReference type="Pfam" id="PF00001">
    <property type="entry name" value="7tm_1"/>
    <property type="match status" value="1"/>
</dbReference>
<feature type="transmembrane region" description="Helical" evidence="13">
    <location>
        <begin position="254"/>
        <end position="274"/>
    </location>
</feature>
<dbReference type="Gene3D" id="1.20.1070.10">
    <property type="entry name" value="Rhodopsin 7-helix transmembrane proteins"/>
    <property type="match status" value="1"/>
</dbReference>
<keyword evidence="4 12" id="KW-0812">Transmembrane</keyword>
<proteinExistence type="inferred from homology"/>
<dbReference type="PROSITE" id="PS00237">
    <property type="entry name" value="G_PROTEIN_RECEP_F1_1"/>
    <property type="match status" value="1"/>
</dbReference>
<feature type="domain" description="G-protein coupled receptors family 1 profile" evidence="14">
    <location>
        <begin position="47"/>
        <end position="306"/>
    </location>
</feature>
<evidence type="ECO:0000259" key="14">
    <source>
        <dbReference type="PROSITE" id="PS50262"/>
    </source>
</evidence>
<evidence type="ECO:0000256" key="7">
    <source>
        <dbReference type="ARBA" id="ARBA00023136"/>
    </source>
</evidence>
<dbReference type="GeneTree" id="ENSGT01140000282530"/>
<evidence type="ECO:0000256" key="3">
    <source>
        <dbReference type="ARBA" id="ARBA00022475"/>
    </source>
</evidence>
<dbReference type="STRING" id="7757.ENSPMAP00000008122"/>
<dbReference type="GO" id="GO:0005886">
    <property type="term" value="C:plasma membrane"/>
    <property type="evidence" value="ECO:0007669"/>
    <property type="project" value="UniProtKB-SubCell"/>
</dbReference>
<evidence type="ECO:0000256" key="4">
    <source>
        <dbReference type="ARBA" id="ARBA00022692"/>
    </source>
</evidence>
<dbReference type="PRINTS" id="PR00237">
    <property type="entry name" value="GPCRRHODOPSN"/>
</dbReference>
<name>S4RSD3_PETMA</name>
<evidence type="ECO:0000256" key="6">
    <source>
        <dbReference type="ARBA" id="ARBA00023040"/>
    </source>
</evidence>
<dbReference type="GO" id="GO:0001889">
    <property type="term" value="P:liver development"/>
    <property type="evidence" value="ECO:0007669"/>
    <property type="project" value="Ensembl"/>
</dbReference>
<dbReference type="PROSITE" id="PS50262">
    <property type="entry name" value="G_PROTEIN_RECEP_F1_2"/>
    <property type="match status" value="1"/>
</dbReference>
<evidence type="ECO:0000256" key="10">
    <source>
        <dbReference type="ARBA" id="ARBA00023224"/>
    </source>
</evidence>
<feature type="transmembrane region" description="Helical" evidence="13">
    <location>
        <begin position="103"/>
        <end position="126"/>
    </location>
</feature>
<keyword evidence="8 12" id="KW-0675">Receptor</keyword>
<evidence type="ECO:0000256" key="8">
    <source>
        <dbReference type="ARBA" id="ARBA00023170"/>
    </source>
</evidence>
<dbReference type="FunFam" id="1.20.1070.10:FF:000072">
    <property type="entry name" value="Cannabinoid receptor 1"/>
    <property type="match status" value="1"/>
</dbReference>
<dbReference type="GO" id="GO:0043005">
    <property type="term" value="C:neuron projection"/>
    <property type="evidence" value="ECO:0007669"/>
    <property type="project" value="UniProtKB-SubCell"/>
</dbReference>
<feature type="transmembrane region" description="Helical" evidence="13">
    <location>
        <begin position="67"/>
        <end position="88"/>
    </location>
</feature>
<dbReference type="AlphaFoldDB" id="S4RSD3"/>
<dbReference type="GO" id="GO:0008610">
    <property type="term" value="P:lipid biosynthetic process"/>
    <property type="evidence" value="ECO:0007669"/>
    <property type="project" value="Ensembl"/>
</dbReference>
<dbReference type="GO" id="GO:0007409">
    <property type="term" value="P:axonogenesis"/>
    <property type="evidence" value="ECO:0007669"/>
    <property type="project" value="Ensembl"/>
</dbReference>
<reference evidence="15" key="2">
    <citation type="submission" date="2025-09" db="UniProtKB">
        <authorList>
            <consortium name="Ensembl"/>
        </authorList>
    </citation>
    <scope>IDENTIFICATION</scope>
</reference>
<dbReference type="OMA" id="DNLECFM"/>
<evidence type="ECO:0000256" key="12">
    <source>
        <dbReference type="RuleBase" id="RU000688"/>
    </source>
</evidence>
<reference evidence="15" key="1">
    <citation type="submission" date="2025-08" db="UniProtKB">
        <authorList>
            <consortium name="Ensembl"/>
        </authorList>
    </citation>
    <scope>IDENTIFICATION</scope>
</reference>
<dbReference type="GO" id="GO:0006555">
    <property type="term" value="P:methionine metabolic process"/>
    <property type="evidence" value="ECO:0007669"/>
    <property type="project" value="Ensembl"/>
</dbReference>
<dbReference type="SUPFAM" id="SSF81321">
    <property type="entry name" value="Family A G protein-coupled receptor-like"/>
    <property type="match status" value="1"/>
</dbReference>
<evidence type="ECO:0000256" key="9">
    <source>
        <dbReference type="ARBA" id="ARBA00023180"/>
    </source>
</evidence>
<dbReference type="PRINTS" id="PR00362">
    <property type="entry name" value="CANNABINOIDR"/>
</dbReference>
<evidence type="ECO:0000256" key="11">
    <source>
        <dbReference type="ARBA" id="ARBA00023273"/>
    </source>
</evidence>
<keyword evidence="10 12" id="KW-0807">Transducer</keyword>
<evidence type="ECO:0000313" key="15">
    <source>
        <dbReference type="Ensembl" id="ENSPMAP00000008122.1"/>
    </source>
</evidence>
<evidence type="ECO:0000256" key="13">
    <source>
        <dbReference type="SAM" id="Phobius"/>
    </source>
</evidence>
<feature type="transmembrane region" description="Helical" evidence="13">
    <location>
        <begin position="286"/>
        <end position="306"/>
    </location>
</feature>
<dbReference type="InterPro" id="IPR002230">
    <property type="entry name" value="Cnbnoid_rcpt"/>
</dbReference>
<dbReference type="GO" id="GO:0004949">
    <property type="term" value="F:cannabinoid receptor activity"/>
    <property type="evidence" value="ECO:0007669"/>
    <property type="project" value="InterPro"/>
</dbReference>
<dbReference type="InterPro" id="IPR000276">
    <property type="entry name" value="GPCR_Rhodpsn"/>
</dbReference>
<feature type="transmembrane region" description="Helical" evidence="13">
    <location>
        <begin position="189"/>
        <end position="213"/>
    </location>
</feature>
<dbReference type="Ensembl" id="ENSPMAT00000008158.1">
    <property type="protein sequence ID" value="ENSPMAP00000008122.1"/>
    <property type="gene ID" value="ENSPMAG00000007378.1"/>
</dbReference>
<accession>S4RSD3</accession>
<dbReference type="HOGENOM" id="CLU_009579_7_0_1"/>
<evidence type="ECO:0000256" key="5">
    <source>
        <dbReference type="ARBA" id="ARBA00022989"/>
    </source>
</evidence>
<comment type="similarity">
    <text evidence="12">Belongs to the G-protein coupled receptor 1 family.</text>
</comment>
<dbReference type="InterPro" id="IPR017452">
    <property type="entry name" value="GPCR_Rhodpsn_7TM"/>
</dbReference>
<dbReference type="SMART" id="SM01381">
    <property type="entry name" value="7TM_GPCR_Srsx"/>
    <property type="match status" value="1"/>
</dbReference>
<dbReference type="GO" id="GO:0007413">
    <property type="term" value="P:axonal fasciculation"/>
    <property type="evidence" value="ECO:0007669"/>
    <property type="project" value="Ensembl"/>
</dbReference>